<feature type="region of interest" description="Disordered" evidence="1">
    <location>
        <begin position="45"/>
        <end position="64"/>
    </location>
</feature>
<dbReference type="AlphaFoldDB" id="A0A4C1WND6"/>
<organism evidence="2 3">
    <name type="scientific">Eumeta variegata</name>
    <name type="common">Bagworm moth</name>
    <name type="synonym">Eumeta japonica</name>
    <dbReference type="NCBI Taxonomy" id="151549"/>
    <lineage>
        <taxon>Eukaryota</taxon>
        <taxon>Metazoa</taxon>
        <taxon>Ecdysozoa</taxon>
        <taxon>Arthropoda</taxon>
        <taxon>Hexapoda</taxon>
        <taxon>Insecta</taxon>
        <taxon>Pterygota</taxon>
        <taxon>Neoptera</taxon>
        <taxon>Endopterygota</taxon>
        <taxon>Lepidoptera</taxon>
        <taxon>Glossata</taxon>
        <taxon>Ditrysia</taxon>
        <taxon>Tineoidea</taxon>
        <taxon>Psychidae</taxon>
        <taxon>Oiketicinae</taxon>
        <taxon>Eumeta</taxon>
    </lineage>
</organism>
<dbReference type="EMBL" id="BGZK01000590">
    <property type="protein sequence ID" value="GBP51819.1"/>
    <property type="molecule type" value="Genomic_DNA"/>
</dbReference>
<proteinExistence type="predicted"/>
<sequence length="268" mass="30290">MSFPLEGFKQMAYYFFYPSVQSNLKDRICAIYGIYFTSQKSAQTHSHSVHGKTAQERRESRLRPQRLAARRANEPLYTVRRCETSSEGADWLDDDEVDASGLTIPEPSSFTFRMPVMKESEWLAKPVDRGAITPIELLYTACAQCNLRSPVVRLSDVRVVRTHLIVPLWALTRCGYALSDGYSPRRYRASLDYDVRGAVGAVVFHPVSEDSDGIFLSPLHPPLIFVSPLQRISYSYPRSRQHNGDSYGVSVSGVTTKFLVVCIPPETW</sequence>
<name>A0A4C1WND6_EUMVA</name>
<dbReference type="OrthoDB" id="2433005at2759"/>
<evidence type="ECO:0000313" key="3">
    <source>
        <dbReference type="Proteomes" id="UP000299102"/>
    </source>
</evidence>
<accession>A0A4C1WND6</accession>
<comment type="caution">
    <text evidence="2">The sequence shown here is derived from an EMBL/GenBank/DDBJ whole genome shotgun (WGS) entry which is preliminary data.</text>
</comment>
<gene>
    <name evidence="2" type="ORF">EVAR_88523_1</name>
</gene>
<protein>
    <submittedName>
        <fullName evidence="2">Uncharacterized protein</fullName>
    </submittedName>
</protein>
<dbReference type="Proteomes" id="UP000299102">
    <property type="component" value="Unassembled WGS sequence"/>
</dbReference>
<evidence type="ECO:0000313" key="2">
    <source>
        <dbReference type="EMBL" id="GBP51819.1"/>
    </source>
</evidence>
<reference evidence="2 3" key="1">
    <citation type="journal article" date="2019" name="Commun. Biol.">
        <title>The bagworm genome reveals a unique fibroin gene that provides high tensile strength.</title>
        <authorList>
            <person name="Kono N."/>
            <person name="Nakamura H."/>
            <person name="Ohtoshi R."/>
            <person name="Tomita M."/>
            <person name="Numata K."/>
            <person name="Arakawa K."/>
        </authorList>
    </citation>
    <scope>NUCLEOTIDE SEQUENCE [LARGE SCALE GENOMIC DNA]</scope>
</reference>
<evidence type="ECO:0000256" key="1">
    <source>
        <dbReference type="SAM" id="MobiDB-lite"/>
    </source>
</evidence>
<keyword evidence="3" id="KW-1185">Reference proteome</keyword>
<feature type="compositionally biased region" description="Basic and acidic residues" evidence="1">
    <location>
        <begin position="53"/>
        <end position="62"/>
    </location>
</feature>